<protein>
    <submittedName>
        <fullName evidence="1">Uncharacterized protein</fullName>
    </submittedName>
</protein>
<dbReference type="OrthoDB" id="2223244at2"/>
<proteinExistence type="predicted"/>
<dbReference type="AlphaFoldDB" id="A0A1T4PMT0"/>
<dbReference type="EMBL" id="FUXI01000021">
    <property type="protein sequence ID" value="SJZ92661.1"/>
    <property type="molecule type" value="Genomic_DNA"/>
</dbReference>
<keyword evidence="2" id="KW-1185">Reference proteome</keyword>
<dbReference type="Proteomes" id="UP000190328">
    <property type="component" value="Unassembled WGS sequence"/>
</dbReference>
<dbReference type="RefSeq" id="WP_078807795.1">
    <property type="nucleotide sequence ID" value="NZ_FUXI01000021.1"/>
</dbReference>
<evidence type="ECO:0000313" key="1">
    <source>
        <dbReference type="EMBL" id="SJZ92661.1"/>
    </source>
</evidence>
<gene>
    <name evidence="1" type="ORF">SAMN02745116_01869</name>
</gene>
<accession>A0A1T4PMT0</accession>
<reference evidence="1 2" key="1">
    <citation type="submission" date="2017-02" db="EMBL/GenBank/DDBJ databases">
        <authorList>
            <person name="Peterson S.W."/>
        </authorList>
    </citation>
    <scope>NUCLEOTIDE SEQUENCE [LARGE SCALE GENOMIC DNA]</scope>
    <source>
        <strain evidence="1 2">ATCC BAA-1030</strain>
    </source>
</reference>
<dbReference type="STRING" id="263852.SAMN02745116_01869"/>
<name>A0A1T4PMT0_9ENTE</name>
<evidence type="ECO:0000313" key="2">
    <source>
        <dbReference type="Proteomes" id="UP000190328"/>
    </source>
</evidence>
<sequence>MNNTERFMKLADVFGEEKLYVDGGYYRLRKVDDETFDFDYSLPDPCGSSVLHPQIRLKMQEGELIPVQLFDTYETPVQFLRNDTPEEQEKLQTAFSSLLDKFEEVAKKS</sequence>
<organism evidence="1 2">
    <name type="scientific">Pilibacter termitis</name>
    <dbReference type="NCBI Taxonomy" id="263852"/>
    <lineage>
        <taxon>Bacteria</taxon>
        <taxon>Bacillati</taxon>
        <taxon>Bacillota</taxon>
        <taxon>Bacilli</taxon>
        <taxon>Lactobacillales</taxon>
        <taxon>Enterococcaceae</taxon>
        <taxon>Pilibacter</taxon>
    </lineage>
</organism>